<reference evidence="3" key="1">
    <citation type="journal article" date="2015" name="BMC Evol. Biol.">
        <title>Chloroplast phylogenomic analysis of chlorophyte green algae identifies a novel lineage sister to the Sphaeropleales (Chlorophyceae).</title>
        <authorList>
            <person name="Lemieux C."/>
            <person name="Vincent A.T."/>
            <person name="Labarre A."/>
            <person name="Otis C."/>
            <person name="Turmel M."/>
        </authorList>
    </citation>
    <scope>NUCLEOTIDE SEQUENCE</scope>
</reference>
<keyword evidence="3" id="KW-0150">Chloroplast</keyword>
<keyword evidence="3" id="KW-0132">Cell division</keyword>
<feature type="region of interest" description="Disordered" evidence="1">
    <location>
        <begin position="49"/>
        <end position="78"/>
    </location>
</feature>
<dbReference type="GO" id="GO:0051301">
    <property type="term" value="P:cell division"/>
    <property type="evidence" value="ECO:0007669"/>
    <property type="project" value="UniProtKB-KW"/>
</dbReference>
<feature type="compositionally biased region" description="Basic and acidic residues" evidence="1">
    <location>
        <begin position="1763"/>
        <end position="1777"/>
    </location>
</feature>
<feature type="compositionally biased region" description="Basic residues" evidence="1">
    <location>
        <begin position="62"/>
        <end position="78"/>
    </location>
</feature>
<evidence type="ECO:0000313" key="3">
    <source>
        <dbReference type="EMBL" id="ALO21619.1"/>
    </source>
</evidence>
<feature type="region of interest" description="Disordered" evidence="1">
    <location>
        <begin position="471"/>
        <end position="498"/>
    </location>
</feature>
<feature type="non-terminal residue" evidence="3">
    <location>
        <position position="2065"/>
    </location>
</feature>
<feature type="region of interest" description="Disordered" evidence="1">
    <location>
        <begin position="1430"/>
        <end position="1495"/>
    </location>
</feature>
<keyword evidence="2" id="KW-0812">Transmembrane</keyword>
<feature type="compositionally biased region" description="Basic and acidic residues" evidence="1">
    <location>
        <begin position="605"/>
        <end position="619"/>
    </location>
</feature>
<sequence length="2065" mass="229892">MAVSAYTRGYTPNSLSGGGHRAPWEMDLKQKSTQRRRLWRTNVVGPQSELLRQTRETQKKDLQKKRRKKKYRKENRRRKKRKIFYPRPLWIRYRLYSSLLKNRYKALKVHNSFLTFDPDSAPILSISPTFTLKQQLLTPPLWGGVPYPSVPKDSRCAVLPPLGGKPQVGGSNAYPPPWGFPPNQVWESPYSFGLSPYRLSSFLEGGGKQQLFEFGAGGTEISEGPRWPAPAIEGHRPKADGQRSCPAIEPLPQIQSRAKSGADEIRGRNAQPWGQGAQIRNNGKRGDAEPCSLPFAKGILNGRKGYKSCSIRRSQGAEHEGFEDVKSLLLENPIKENFTVSRSLLSDFKRSLWKSNWLRTNYAPYLKRVRNYLGFMKESTQRWELIKIIRSLLSYLTGLCPCFEFGAPSMAGGGFTPSRKLDNLYGESPNEYGLPQTRFGRPSSPQIRKFGKRGSMAAPGKAVSAYTCGYTPKQPPEHHPSTGPEEGTLQGLPFAPPAQRAGGQGYEGFVFGHRGGDNEKVRRAAYNNWERALYIAEYNRINYQRLQEFITQIRENTMESLDKSVVSSPRESLRPAKDPCFVFGAPAIEGGGKQQLTQANSKQAGGERQKQTKAKDTETQKARKIRALHISHAQHQENKREAALSFIKYKHQYTDFWASLLPQLLGSSPLALGSLNEKLIGKENVLNRHNFGNFGTPNKTKMWQLTTNSPSRNELFVPTLRLYWALSKNFLKEYTNGSRYALRDIMSQSDKNHKGKEYKKKIMLGPQGSISSKIREQSKNNKTKKIYLDIKIKLQSFLEIDHAHFFNAAQVLSSVLFTRPSPAFGRPKAGKGRGTDEDLFLPRKERRSLALLSQEKKRTPLVSQLADSFAFCDLCAPSRGVNKQLPVTPSMASLPPLEGGLWFLPTAKTGHRTPGLFTPPSMAGGGHRAPALWFLPPAKPLAGGVRGGGHRAPLDLSLHAKKSDQAREKEIRDNSFLMKDGRVELLCQKIYMKNRQKEEKFLYFYPSYSLARVYKPTNEKLYNKFYNLFLSNINGLPRPNMTLLGLEKDSKPEMPHIKKKGYIESFVTLTNKSSYWWLEFYKNISFSKIRFFNKTNSQNHMRTPSMAEHKSFITLPPPPSGQGGQGARWPGSFAAHRPLADAPPKLLAPSGGQKFRSAALRRRAGSRCDPIEGKGPEEYPLQGLLKDGVRVAVSAYTRGYTPKQPSQGRPSNPRPSGGGGVSNKNIKKSVSYQGIWISSFLFHFCCLLTLISISQIRGVLKFYLLIFSKAYKSLTGLTTFFTFIPSLFTPLQLLPLVKSSPSLAGGGHRAPSMASLPPCPLVFANGKNFSRGSMAVPGHRGGGGSMAAPGKAVRRIPTSIRRNSHPNTILQQALKRVLFRAFPLDGRGRPSSPLPPLPRGRGGQGYEGFVFGHRGGGGSMASFCRWQKPKPPSMASLPPSFSWGEGRPSSPCKTGSGARWPPPRRPPLRWGRVATPSRGGKEAIEGEGCKQPNSKQALDKGLKKERGQKISHLVKPLDGRGRPSRPTKFSFCRKPTAKGKLYVLYLSNNIWLITKNVYNLYCKTNKIFKRSLEFFGIVVPKTIFSFFEKPGELIMDWIAYLFLVEWSSDITNNIPENIDIYYGYFLFKSTRSFYSLNFITPLPMIMLESFLGLDIATSSCRCYPLAFPTRTLGFVDPAFAGLRPAKGSCFEFGAPSMASLPSLDGRGRPSSPCPLVFADGKNFSRGGGGHRVPVPNSRSSCAAANTPPEGGSTAQLLTQGQRPGDKGDQLSLRERVPDPFPSAPLTKRYSPPPRWGRNATRPFSEGPPTEITCPPRWPGAAIEPLRGTEISEGPRWPAPAIEGHRPKADGQRSCPAIEPPAIEGGGSKRPVSFSSTLTALRAEMSAAENSPVLGGFEHNKKDFITPHYLSSLFSASSFGLQRRLYNLYEIFLFMLYQPDTDLVVRYQKGVVFWDIWGDFLTQVAEDSNINIYESSTLRFSLKEEQLKLLETGQLFGQLPKLFSSKVLRSATDPSIYKHNDGQYPNEDLDPKFCCAARPPTDPVSQGLDGRAASLPIGQRPMGSEA</sequence>
<evidence type="ECO:0000256" key="2">
    <source>
        <dbReference type="SAM" id="Phobius"/>
    </source>
</evidence>
<geneLocation type="chloroplast" evidence="3"/>
<keyword evidence="3" id="KW-0131">Cell cycle</keyword>
<organism evidence="3">
    <name type="scientific">Stephanosphaera pluvialis</name>
    <dbReference type="NCBI Taxonomy" id="51712"/>
    <lineage>
        <taxon>Eukaryota</taxon>
        <taxon>Viridiplantae</taxon>
        <taxon>Chlorophyta</taxon>
        <taxon>core chlorophytes</taxon>
        <taxon>Chlorophyceae</taxon>
        <taxon>CS clade</taxon>
        <taxon>Chlamydomonadales</taxon>
        <taxon>Haematococcaceae</taxon>
        <taxon>Stephanosphaera</taxon>
    </lineage>
</organism>
<feature type="region of interest" description="Disordered" evidence="1">
    <location>
        <begin position="1"/>
        <end position="23"/>
    </location>
</feature>
<feature type="transmembrane region" description="Helical" evidence="2">
    <location>
        <begin position="1274"/>
        <end position="1294"/>
    </location>
</feature>
<feature type="compositionally biased region" description="Basic and acidic residues" evidence="1">
    <location>
        <begin position="1479"/>
        <end position="1488"/>
    </location>
</feature>
<feature type="compositionally biased region" description="Polar residues" evidence="1">
    <location>
        <begin position="1752"/>
        <end position="1761"/>
    </location>
</feature>
<keyword evidence="3" id="KW-0934">Plastid</keyword>
<feature type="compositionally biased region" description="Low complexity" evidence="1">
    <location>
        <begin position="1204"/>
        <end position="1215"/>
    </location>
</feature>
<evidence type="ECO:0000256" key="1">
    <source>
        <dbReference type="SAM" id="MobiDB-lite"/>
    </source>
</evidence>
<gene>
    <name evidence="3" type="primary">ftsHb</name>
</gene>
<keyword evidence="2" id="KW-0472">Membrane</keyword>
<feature type="region of interest" description="Disordered" evidence="1">
    <location>
        <begin position="599"/>
        <end position="619"/>
    </location>
</feature>
<name>A0A0S2IDR8_9CHLO</name>
<accession>A0A0S2IDR8</accession>
<protein>
    <submittedName>
        <fullName evidence="3">Cell division protein</fullName>
    </submittedName>
</protein>
<feature type="region of interest" description="Disordered" evidence="1">
    <location>
        <begin position="1199"/>
        <end position="1222"/>
    </location>
</feature>
<proteinExistence type="predicted"/>
<dbReference type="EMBL" id="KT625312">
    <property type="protein sequence ID" value="ALO21619.1"/>
    <property type="molecule type" value="Genomic_DNA"/>
</dbReference>
<keyword evidence="2" id="KW-1133">Transmembrane helix</keyword>
<feature type="compositionally biased region" description="Basic and acidic residues" evidence="1">
    <location>
        <begin position="52"/>
        <end position="61"/>
    </location>
</feature>
<feature type="region of interest" description="Disordered" evidence="1">
    <location>
        <begin position="265"/>
        <end position="286"/>
    </location>
</feature>
<feature type="transmembrane region" description="Helical" evidence="2">
    <location>
        <begin position="1234"/>
        <end position="1253"/>
    </location>
</feature>
<feature type="region of interest" description="Disordered" evidence="1">
    <location>
        <begin position="1724"/>
        <end position="1821"/>
    </location>
</feature>
<feature type="region of interest" description="Disordered" evidence="1">
    <location>
        <begin position="2039"/>
        <end position="2065"/>
    </location>
</feature>